<comment type="caution">
    <text evidence="6">The sequence shown here is derived from an EMBL/GenBank/DDBJ whole genome shotgun (WGS) entry which is preliminary data.</text>
</comment>
<comment type="similarity">
    <text evidence="1 4">Belongs to the eukaryotic ribosomal protein eS25 family.</text>
</comment>
<keyword evidence="3 4" id="KW-0687">Ribonucleoprotein</keyword>
<dbReference type="InterPro" id="IPR004977">
    <property type="entry name" value="Ribosomal_eS25"/>
</dbReference>
<name>A0AAN7TJ52_9MYCE</name>
<evidence type="ECO:0000256" key="5">
    <source>
        <dbReference type="SAM" id="MobiDB-lite"/>
    </source>
</evidence>
<organism evidence="6 7">
    <name type="scientific">Dictyostelium firmibasis</name>
    <dbReference type="NCBI Taxonomy" id="79012"/>
    <lineage>
        <taxon>Eukaryota</taxon>
        <taxon>Amoebozoa</taxon>
        <taxon>Evosea</taxon>
        <taxon>Eumycetozoa</taxon>
        <taxon>Dictyostelia</taxon>
        <taxon>Dictyosteliales</taxon>
        <taxon>Dictyosteliaceae</taxon>
        <taxon>Dictyostelium</taxon>
    </lineage>
</organism>
<dbReference type="PANTHER" id="PTHR12850">
    <property type="entry name" value="40S RIBOSOMAL PROTEIN S25"/>
    <property type="match status" value="1"/>
</dbReference>
<dbReference type="FunFam" id="3.30.63.20:FF:000001">
    <property type="entry name" value="40S ribosomal protein S25"/>
    <property type="match status" value="1"/>
</dbReference>
<sequence length="110" mass="11800">MPPKAAGGKSKQIQASKAASKGSSGGAGRKKWSKGRSREKLNNAILFDKETYAKLLKEMPTAKVITTAVVSERMKCNGSLARKAIRELLSKGLIKQVIKGHGNGVYTKTQ</sequence>
<evidence type="ECO:0000313" key="6">
    <source>
        <dbReference type="EMBL" id="KAK5574532.1"/>
    </source>
</evidence>
<proteinExistence type="inferred from homology"/>
<dbReference type="Gene3D" id="3.30.63.20">
    <property type="match status" value="1"/>
</dbReference>
<feature type="compositionally biased region" description="Low complexity" evidence="5">
    <location>
        <begin position="8"/>
        <end position="22"/>
    </location>
</feature>
<evidence type="ECO:0000313" key="7">
    <source>
        <dbReference type="Proteomes" id="UP001344447"/>
    </source>
</evidence>
<feature type="region of interest" description="Disordered" evidence="5">
    <location>
        <begin position="1"/>
        <end position="40"/>
    </location>
</feature>
<evidence type="ECO:0000256" key="2">
    <source>
        <dbReference type="ARBA" id="ARBA00022980"/>
    </source>
</evidence>
<keyword evidence="2 4" id="KW-0689">Ribosomal protein</keyword>
<dbReference type="GO" id="GO:1990904">
    <property type="term" value="C:ribonucleoprotein complex"/>
    <property type="evidence" value="ECO:0007669"/>
    <property type="project" value="UniProtKB-KW"/>
</dbReference>
<dbReference type="AlphaFoldDB" id="A0AAN7TJ52"/>
<dbReference type="EMBL" id="JAVFKY010000006">
    <property type="protein sequence ID" value="KAK5574532.1"/>
    <property type="molecule type" value="Genomic_DNA"/>
</dbReference>
<evidence type="ECO:0000256" key="4">
    <source>
        <dbReference type="RuleBase" id="RU366057"/>
    </source>
</evidence>
<gene>
    <name evidence="6" type="ORF">RB653_009785</name>
</gene>
<evidence type="ECO:0000256" key="1">
    <source>
        <dbReference type="ARBA" id="ARBA00009106"/>
    </source>
</evidence>
<dbReference type="Pfam" id="PF03297">
    <property type="entry name" value="Ribosomal_S25"/>
    <property type="match status" value="1"/>
</dbReference>
<dbReference type="GO" id="GO:0005840">
    <property type="term" value="C:ribosome"/>
    <property type="evidence" value="ECO:0007669"/>
    <property type="project" value="UniProtKB-KW"/>
</dbReference>
<accession>A0AAN7TJ52</accession>
<keyword evidence="7" id="KW-1185">Reference proteome</keyword>
<protein>
    <recommendedName>
        <fullName evidence="4">40S ribosomal protein S25</fullName>
    </recommendedName>
</protein>
<reference evidence="6 7" key="1">
    <citation type="submission" date="2023-11" db="EMBL/GenBank/DDBJ databases">
        <title>Dfirmibasis_genome.</title>
        <authorList>
            <person name="Edelbroek B."/>
            <person name="Kjellin J."/>
            <person name="Jerlstrom-Hultqvist J."/>
            <person name="Soderbom F."/>
        </authorList>
    </citation>
    <scope>NUCLEOTIDE SEQUENCE [LARGE SCALE GENOMIC DNA]</scope>
    <source>
        <strain evidence="6 7">TNS-C-14</strain>
    </source>
</reference>
<dbReference type="Proteomes" id="UP001344447">
    <property type="component" value="Unassembled WGS sequence"/>
</dbReference>
<evidence type="ECO:0000256" key="3">
    <source>
        <dbReference type="ARBA" id="ARBA00023274"/>
    </source>
</evidence>